<keyword evidence="1" id="KW-1133">Transmembrane helix</keyword>
<protein>
    <submittedName>
        <fullName evidence="2">Uncharacterized protein</fullName>
    </submittedName>
</protein>
<dbReference type="RefSeq" id="WP_010838929.1">
    <property type="nucleotide sequence ID" value="NZ_QRCM01000001.1"/>
</dbReference>
<proteinExistence type="predicted"/>
<evidence type="ECO:0000313" key="3">
    <source>
        <dbReference type="Proteomes" id="UP000471120"/>
    </source>
</evidence>
<evidence type="ECO:0000313" key="2">
    <source>
        <dbReference type="EMBL" id="TXG91486.1"/>
    </source>
</evidence>
<keyword evidence="1" id="KW-0812">Transmembrane</keyword>
<reference evidence="2 3" key="1">
    <citation type="submission" date="2018-07" db="EMBL/GenBank/DDBJ databases">
        <title>Genome sequence of Rhodococcus rhodnii ATCC 35071 from Rhodnius prolixus.</title>
        <authorList>
            <person name="Patel V."/>
            <person name="Vogel K.J."/>
        </authorList>
    </citation>
    <scope>NUCLEOTIDE SEQUENCE [LARGE SCALE GENOMIC DNA]</scope>
    <source>
        <strain evidence="2 3">ATCC 35071</strain>
    </source>
</reference>
<organism evidence="2 3">
    <name type="scientific">Rhodococcus rhodnii</name>
    <dbReference type="NCBI Taxonomy" id="38312"/>
    <lineage>
        <taxon>Bacteria</taxon>
        <taxon>Bacillati</taxon>
        <taxon>Actinomycetota</taxon>
        <taxon>Actinomycetes</taxon>
        <taxon>Mycobacteriales</taxon>
        <taxon>Nocardiaceae</taxon>
        <taxon>Rhodococcus</taxon>
    </lineage>
</organism>
<feature type="transmembrane region" description="Helical" evidence="1">
    <location>
        <begin position="20"/>
        <end position="43"/>
    </location>
</feature>
<accession>A0A6P2CJY0</accession>
<evidence type="ECO:0000256" key="1">
    <source>
        <dbReference type="SAM" id="Phobius"/>
    </source>
</evidence>
<sequence>MPDFMRENYDIAGTAATGAVLWSLHAPWPLWLVWCGIIAFIVYDRTAAARQNRDHGEPAGRDNP</sequence>
<dbReference type="Proteomes" id="UP000471120">
    <property type="component" value="Unassembled WGS sequence"/>
</dbReference>
<dbReference type="AlphaFoldDB" id="A0A6P2CJY0"/>
<dbReference type="EMBL" id="QRCM01000001">
    <property type="protein sequence ID" value="TXG91486.1"/>
    <property type="molecule type" value="Genomic_DNA"/>
</dbReference>
<gene>
    <name evidence="2" type="ORF">DW322_16365</name>
</gene>
<name>A0A6P2CJY0_9NOCA</name>
<keyword evidence="1" id="KW-0472">Membrane</keyword>
<comment type="caution">
    <text evidence="2">The sequence shown here is derived from an EMBL/GenBank/DDBJ whole genome shotgun (WGS) entry which is preliminary data.</text>
</comment>